<evidence type="ECO:0000256" key="1">
    <source>
        <dbReference type="SAM" id="SignalP"/>
    </source>
</evidence>
<feature type="signal peptide" evidence="1">
    <location>
        <begin position="1"/>
        <end position="20"/>
    </location>
</feature>
<keyword evidence="3" id="KW-1185">Reference proteome</keyword>
<proteinExistence type="predicted"/>
<dbReference type="EMBL" id="JASCZI010000023">
    <property type="protein sequence ID" value="MED6107001.1"/>
    <property type="molecule type" value="Genomic_DNA"/>
</dbReference>
<organism evidence="2 3">
    <name type="scientific">Stylosanthes scabra</name>
    <dbReference type="NCBI Taxonomy" id="79078"/>
    <lineage>
        <taxon>Eukaryota</taxon>
        <taxon>Viridiplantae</taxon>
        <taxon>Streptophyta</taxon>
        <taxon>Embryophyta</taxon>
        <taxon>Tracheophyta</taxon>
        <taxon>Spermatophyta</taxon>
        <taxon>Magnoliopsida</taxon>
        <taxon>eudicotyledons</taxon>
        <taxon>Gunneridae</taxon>
        <taxon>Pentapetalae</taxon>
        <taxon>rosids</taxon>
        <taxon>fabids</taxon>
        <taxon>Fabales</taxon>
        <taxon>Fabaceae</taxon>
        <taxon>Papilionoideae</taxon>
        <taxon>50 kb inversion clade</taxon>
        <taxon>dalbergioids sensu lato</taxon>
        <taxon>Dalbergieae</taxon>
        <taxon>Pterocarpus clade</taxon>
        <taxon>Stylosanthes</taxon>
    </lineage>
</organism>
<keyword evidence="1" id="KW-0732">Signal</keyword>
<protein>
    <submittedName>
        <fullName evidence="2">Uncharacterized protein</fullName>
    </submittedName>
</protein>
<evidence type="ECO:0000313" key="3">
    <source>
        <dbReference type="Proteomes" id="UP001341840"/>
    </source>
</evidence>
<accession>A0ABU6Q5H6</accession>
<feature type="chain" id="PRO_5046080299" evidence="1">
    <location>
        <begin position="21"/>
        <end position="203"/>
    </location>
</feature>
<sequence length="203" mass="22751">MVALLHGALIHLFLCLVKLGQFHRLYTAPAFAFLASTGRRPPSSPVIGSVSSIAAISSSFRVVLHHRQQQDPRRPHSPPAAGSASFIAALSQYAVLPSQQHQQHTSLLCQNNPSSYTTKVHRFTSVLVTVVRSRFHGPSFTSKQDLQLNSIQINKLMRAVLLFYCELLDYWVCFLSSLSPLNFHCSELMLLMLDNLLRVLWLL</sequence>
<evidence type="ECO:0000313" key="2">
    <source>
        <dbReference type="EMBL" id="MED6107001.1"/>
    </source>
</evidence>
<dbReference type="Proteomes" id="UP001341840">
    <property type="component" value="Unassembled WGS sequence"/>
</dbReference>
<comment type="caution">
    <text evidence="2">The sequence shown here is derived from an EMBL/GenBank/DDBJ whole genome shotgun (WGS) entry which is preliminary data.</text>
</comment>
<gene>
    <name evidence="2" type="ORF">PIB30_009850</name>
</gene>
<name>A0ABU6Q5H6_9FABA</name>
<reference evidence="2 3" key="1">
    <citation type="journal article" date="2023" name="Plants (Basel)">
        <title>Bridging the Gap: Combining Genomics and Transcriptomics Approaches to Understand Stylosanthes scabra, an Orphan Legume from the Brazilian Caatinga.</title>
        <authorList>
            <person name="Ferreira-Neto J.R.C."/>
            <person name="da Silva M.D."/>
            <person name="Binneck E."/>
            <person name="de Melo N.F."/>
            <person name="da Silva R.H."/>
            <person name="de Melo A.L.T.M."/>
            <person name="Pandolfi V."/>
            <person name="Bustamante F.O."/>
            <person name="Brasileiro-Vidal A.C."/>
            <person name="Benko-Iseppon A.M."/>
        </authorList>
    </citation>
    <scope>NUCLEOTIDE SEQUENCE [LARGE SCALE GENOMIC DNA]</scope>
    <source>
        <tissue evidence="2">Leaves</tissue>
    </source>
</reference>